<keyword evidence="3" id="KW-1185">Reference proteome</keyword>
<reference evidence="2" key="2">
    <citation type="submission" date="2025-08" db="UniProtKB">
        <authorList>
            <consortium name="Ensembl"/>
        </authorList>
    </citation>
    <scope>IDENTIFICATION</scope>
</reference>
<reference evidence="2 3" key="1">
    <citation type="submission" date="2022-01" db="EMBL/GenBank/DDBJ databases">
        <title>A chromosome-scale genome assembly of the false clownfish, Amphiprion ocellaris.</title>
        <authorList>
            <person name="Ryu T."/>
        </authorList>
    </citation>
    <scope>NUCLEOTIDE SEQUENCE [LARGE SCALE GENOMIC DNA]</scope>
</reference>
<dbReference type="InterPro" id="IPR032727">
    <property type="entry name" value="CLAMP"/>
</dbReference>
<feature type="compositionally biased region" description="Basic residues" evidence="1">
    <location>
        <begin position="270"/>
        <end position="283"/>
    </location>
</feature>
<accession>A0AAQ5YF57</accession>
<feature type="region of interest" description="Disordered" evidence="1">
    <location>
        <begin position="249"/>
        <end position="283"/>
    </location>
</feature>
<evidence type="ECO:0000313" key="3">
    <source>
        <dbReference type="Proteomes" id="UP001501940"/>
    </source>
</evidence>
<reference evidence="2" key="3">
    <citation type="submission" date="2025-09" db="UniProtKB">
        <authorList>
            <consortium name="Ensembl"/>
        </authorList>
    </citation>
    <scope>IDENTIFICATION</scope>
</reference>
<dbReference type="Proteomes" id="UP001501940">
    <property type="component" value="Chromosome 24"/>
</dbReference>
<dbReference type="GeneTree" id="ENSGT01030000234996"/>
<dbReference type="AlphaFoldDB" id="A0AAQ5YF57"/>
<evidence type="ECO:0000313" key="2">
    <source>
        <dbReference type="Ensembl" id="ENSAOCP00000050240.1"/>
    </source>
</evidence>
<sequence length="283" mass="32020">MDSLTESEMAEISRLQRDAGMQRLSCHFSWPEFSDERRRFHQEFVYDVAMFAADRGLSWNNVIRVAVASKDMFPQLDDHKVHKLLSVLRDVLCERLPNLTPVHRHELTRYLTDTCVTRRRLFQAVVGGAADMSIVQLHLEVQLPPTPCPLAQGTDLHEGETQQLLAKVTSALQQKEEELRSLREGSRVTLSEVSLPEDEHLDKQSILELVRAAVRATKGQIEESLNHEATLLGDILQLKVQQAALATRRHHNTVSSNTAHNKRPDMSAKAKSKTRVRKTGNAV</sequence>
<name>A0AAQ5YF57_AMPOC</name>
<dbReference type="PANTHER" id="PTHR28457">
    <property type="entry name" value="COILED-COIL DOMAIN-CONTAINING PROTEIN 189"/>
    <property type="match status" value="1"/>
</dbReference>
<dbReference type="PANTHER" id="PTHR28457:SF2">
    <property type="entry name" value="SIMILAR TO 4930578I06RIK PROTEIN"/>
    <property type="match status" value="1"/>
</dbReference>
<organism evidence="2 3">
    <name type="scientific">Amphiprion ocellaris</name>
    <name type="common">Clown anemonefish</name>
    <dbReference type="NCBI Taxonomy" id="80972"/>
    <lineage>
        <taxon>Eukaryota</taxon>
        <taxon>Metazoa</taxon>
        <taxon>Chordata</taxon>
        <taxon>Craniata</taxon>
        <taxon>Vertebrata</taxon>
        <taxon>Euteleostomi</taxon>
        <taxon>Actinopterygii</taxon>
        <taxon>Neopterygii</taxon>
        <taxon>Teleostei</taxon>
        <taxon>Neoteleostei</taxon>
        <taxon>Acanthomorphata</taxon>
        <taxon>Ovalentaria</taxon>
        <taxon>Pomacentridae</taxon>
        <taxon>Amphiprion</taxon>
    </lineage>
</organism>
<evidence type="ECO:0000256" key="1">
    <source>
        <dbReference type="SAM" id="MobiDB-lite"/>
    </source>
</evidence>
<protein>
    <submittedName>
        <fullName evidence="2">Uncharacterized protein</fullName>
    </submittedName>
</protein>
<proteinExistence type="predicted"/>
<dbReference type="Ensembl" id="ENSAOCT00000038284.1">
    <property type="protein sequence ID" value="ENSAOCP00000050240.1"/>
    <property type="gene ID" value="ENSAOCG00000030664.1"/>
</dbReference>